<reference evidence="2 3" key="1">
    <citation type="submission" date="2022-04" db="EMBL/GenBank/DDBJ databases">
        <authorList>
            <person name="Ye Y.-Q."/>
            <person name="Du Z.-J."/>
        </authorList>
    </citation>
    <scope>NUCLEOTIDE SEQUENCE [LARGE SCALE GENOMIC DNA]</scope>
    <source>
        <strain evidence="2 3">A6E488</strain>
    </source>
</reference>
<evidence type="ECO:0000313" key="3">
    <source>
        <dbReference type="Proteomes" id="UP001320898"/>
    </source>
</evidence>
<dbReference type="RefSeq" id="WP_261615096.1">
    <property type="nucleotide sequence ID" value="NZ_JALIDZ010000003.1"/>
</dbReference>
<comment type="caution">
    <text evidence="2">The sequence shown here is derived from an EMBL/GenBank/DDBJ whole genome shotgun (WGS) entry which is preliminary data.</text>
</comment>
<accession>A0AAW5QWY7</accession>
<keyword evidence="1" id="KW-0732">Signal</keyword>
<dbReference type="Proteomes" id="UP001320898">
    <property type="component" value="Unassembled WGS sequence"/>
</dbReference>
<feature type="signal peptide" evidence="1">
    <location>
        <begin position="1"/>
        <end position="18"/>
    </location>
</feature>
<feature type="chain" id="PRO_5043509926" evidence="1">
    <location>
        <begin position="19"/>
        <end position="167"/>
    </location>
</feature>
<proteinExistence type="predicted"/>
<protein>
    <submittedName>
        <fullName evidence="2">Uncharacterized protein</fullName>
    </submittedName>
</protein>
<gene>
    <name evidence="2" type="ORF">MUB46_06590</name>
</gene>
<sequence>MKKRILAGVLLVSSVQFAAAMETIGTITATVGDEAQQWEILGSDGDDAMAKAHKIGPVTSLEIHGGGQGQLVIEAIFAGSLSPDSRPQEVTVVLFPKGEGFMGNRWTSEGAGSDPQVTFDALEVGDESGQAEGSFAARLCRAKGFGDADTADCREISGRFATRLVVE</sequence>
<dbReference type="AlphaFoldDB" id="A0AAW5QWY7"/>
<name>A0AAW5QWY7_9HYPH</name>
<evidence type="ECO:0000313" key="2">
    <source>
        <dbReference type="EMBL" id="MCT8971515.1"/>
    </source>
</evidence>
<dbReference type="EMBL" id="JALIDZ010000003">
    <property type="protein sequence ID" value="MCT8971515.1"/>
    <property type="molecule type" value="Genomic_DNA"/>
</dbReference>
<keyword evidence="3" id="KW-1185">Reference proteome</keyword>
<evidence type="ECO:0000256" key="1">
    <source>
        <dbReference type="SAM" id="SignalP"/>
    </source>
</evidence>
<organism evidence="2 3">
    <name type="scientific">Microbaculum marinisediminis</name>
    <dbReference type="NCBI Taxonomy" id="2931392"/>
    <lineage>
        <taxon>Bacteria</taxon>
        <taxon>Pseudomonadati</taxon>
        <taxon>Pseudomonadota</taxon>
        <taxon>Alphaproteobacteria</taxon>
        <taxon>Hyphomicrobiales</taxon>
        <taxon>Tepidamorphaceae</taxon>
        <taxon>Microbaculum</taxon>
    </lineage>
</organism>